<dbReference type="AlphaFoldDB" id="A0A0M9FXM1"/>
<dbReference type="RefSeq" id="XP_015656469.1">
    <property type="nucleotide sequence ID" value="XM_015805176.1"/>
</dbReference>
<accession>A0A0M9FXM1</accession>
<dbReference type="RefSeq" id="XP_015656468.1">
    <property type="nucleotide sequence ID" value="XM_015805175.1"/>
</dbReference>
<dbReference type="EMBL" id="LGTL01000015">
    <property type="protein sequence ID" value="KPA78030.1"/>
    <property type="molecule type" value="Genomic_DNA"/>
</dbReference>
<organism evidence="2 3">
    <name type="scientific">Leptomonas pyrrhocoris</name>
    <name type="common">Firebug parasite</name>
    <dbReference type="NCBI Taxonomy" id="157538"/>
    <lineage>
        <taxon>Eukaryota</taxon>
        <taxon>Discoba</taxon>
        <taxon>Euglenozoa</taxon>
        <taxon>Kinetoplastea</taxon>
        <taxon>Metakinetoplastina</taxon>
        <taxon>Trypanosomatida</taxon>
        <taxon>Trypanosomatidae</taxon>
        <taxon>Leishmaniinae</taxon>
        <taxon>Leptomonas</taxon>
    </lineage>
</organism>
<gene>
    <name evidence="2" type="ORF">ABB37_06779</name>
</gene>
<evidence type="ECO:0000313" key="2">
    <source>
        <dbReference type="EMBL" id="KPA78029.1"/>
    </source>
</evidence>
<keyword evidence="3" id="KW-1185">Reference proteome</keyword>
<keyword evidence="1" id="KW-0812">Transmembrane</keyword>
<name>A0A0M9FXM1_LEPPY</name>
<sequence length="178" mass="20247">MISLWLFSFFLSFSVSLKYVSVLLSLLLVGVCVCVVREIKWYYATTRPTSRRDSLTMNGSPQHCERKRYVCTPHFVKRRHSKEHHTKREVAFAIRRQVLVKMIAEKTTRWSAIQDSPLIRRIGVSRALSSSLCVPSPSILLFCGSFALFRVGSEGSCVRGRGRGRVCVCSQNHTTPVH</sequence>
<proteinExistence type="predicted"/>
<reference evidence="2 3" key="1">
    <citation type="submission" date="2015-07" db="EMBL/GenBank/DDBJ databases">
        <title>High-quality genome of monoxenous trypanosomatid Leptomonas pyrrhocoris.</title>
        <authorList>
            <person name="Flegontov P."/>
            <person name="Butenko A."/>
            <person name="Firsov S."/>
            <person name="Vlcek C."/>
            <person name="Logacheva M.D."/>
            <person name="Field M."/>
            <person name="Filatov D."/>
            <person name="Flegontova O."/>
            <person name="Gerasimov E."/>
            <person name="Jackson A.P."/>
            <person name="Kelly S."/>
            <person name="Opperdoes F."/>
            <person name="O'Reilly A."/>
            <person name="Votypka J."/>
            <person name="Yurchenko V."/>
            <person name="Lukes J."/>
        </authorList>
    </citation>
    <scope>NUCLEOTIDE SEQUENCE [LARGE SCALE GENOMIC DNA]</scope>
    <source>
        <strain evidence="2">H10</strain>
    </source>
</reference>
<keyword evidence="1" id="KW-0472">Membrane</keyword>
<dbReference type="GeneID" id="26907065"/>
<dbReference type="VEuPathDB" id="TriTrypDB:LpyrH10_15_1890"/>
<feature type="transmembrane region" description="Helical" evidence="1">
    <location>
        <begin position="24"/>
        <end position="43"/>
    </location>
</feature>
<comment type="caution">
    <text evidence="2">The sequence shown here is derived from an EMBL/GenBank/DDBJ whole genome shotgun (WGS) entry which is preliminary data.</text>
</comment>
<keyword evidence="1" id="KW-1133">Transmembrane helix</keyword>
<dbReference type="Proteomes" id="UP000037923">
    <property type="component" value="Unassembled WGS sequence"/>
</dbReference>
<dbReference type="EMBL" id="LGTL01000015">
    <property type="protein sequence ID" value="KPA78029.1"/>
    <property type="molecule type" value="Genomic_DNA"/>
</dbReference>
<dbReference type="RefSeq" id="XP_015656467.1">
    <property type="nucleotide sequence ID" value="XM_015805174.1"/>
</dbReference>
<dbReference type="EMBL" id="LGTL01000015">
    <property type="protein sequence ID" value="KPA78028.1"/>
    <property type="molecule type" value="Genomic_DNA"/>
</dbReference>
<evidence type="ECO:0000313" key="3">
    <source>
        <dbReference type="Proteomes" id="UP000037923"/>
    </source>
</evidence>
<protein>
    <submittedName>
        <fullName evidence="2">Uncharacterized protein</fullName>
    </submittedName>
</protein>
<evidence type="ECO:0000256" key="1">
    <source>
        <dbReference type="SAM" id="Phobius"/>
    </source>
</evidence>